<evidence type="ECO:0000313" key="2">
    <source>
        <dbReference type="EMBL" id="WEW58888.1"/>
    </source>
</evidence>
<accession>A0AAF0IJ66</accession>
<evidence type="ECO:0000256" key="1">
    <source>
        <dbReference type="SAM" id="MobiDB-lite"/>
    </source>
</evidence>
<evidence type="ECO:0000313" key="3">
    <source>
        <dbReference type="Proteomes" id="UP001219355"/>
    </source>
</evidence>
<sequence length="175" mass="20005">MSSNNAPSRPPSNQPESARSGPGVRVDPQGVYLILSGQGRPDVFHWGVFISQTDQVGILYHQALRGSEWTFVMESQDVSSFPDLLVALKVGCVDSIEEQWMQYYRDRIRETKVTKEFRCKNWALAAVRELADSGVIGLQPNEYIIDRIEEEAFRYARDNYLMNVKRVYLSQHCVS</sequence>
<feature type="region of interest" description="Disordered" evidence="1">
    <location>
        <begin position="1"/>
        <end position="24"/>
    </location>
</feature>
<proteinExistence type="predicted"/>
<dbReference type="EMBL" id="CP120628">
    <property type="protein sequence ID" value="WEW58888.1"/>
    <property type="molecule type" value="Genomic_DNA"/>
</dbReference>
<organism evidence="2 3">
    <name type="scientific">Emydomyces testavorans</name>
    <dbReference type="NCBI Taxonomy" id="2070801"/>
    <lineage>
        <taxon>Eukaryota</taxon>
        <taxon>Fungi</taxon>
        <taxon>Dikarya</taxon>
        <taxon>Ascomycota</taxon>
        <taxon>Pezizomycotina</taxon>
        <taxon>Eurotiomycetes</taxon>
        <taxon>Eurotiomycetidae</taxon>
        <taxon>Onygenales</taxon>
        <taxon>Nannizziopsiaceae</taxon>
        <taxon>Emydomyces</taxon>
    </lineage>
</organism>
<dbReference type="AlphaFoldDB" id="A0AAF0IJ66"/>
<reference evidence="2" key="1">
    <citation type="submission" date="2023-03" db="EMBL/GenBank/DDBJ databases">
        <title>Emydomyces testavorans Genome Sequence.</title>
        <authorList>
            <person name="Hoyer L."/>
        </authorList>
    </citation>
    <scope>NUCLEOTIDE SEQUENCE</scope>
    <source>
        <strain evidence="2">16-2883</strain>
    </source>
</reference>
<gene>
    <name evidence="2" type="ORF">PRK78_004356</name>
</gene>
<name>A0AAF0IJ66_9EURO</name>
<protein>
    <submittedName>
        <fullName evidence="2">Uncharacterized protein</fullName>
    </submittedName>
</protein>
<keyword evidence="3" id="KW-1185">Reference proteome</keyword>
<dbReference type="Proteomes" id="UP001219355">
    <property type="component" value="Chromosome 2"/>
</dbReference>